<dbReference type="InterPro" id="IPR011547">
    <property type="entry name" value="SLC26A/SulP_dom"/>
</dbReference>
<evidence type="ECO:0000256" key="1">
    <source>
        <dbReference type="ARBA" id="ARBA00004141"/>
    </source>
</evidence>
<dbReference type="GeneID" id="30987312"/>
<feature type="transmembrane region" description="Helical" evidence="5">
    <location>
        <begin position="36"/>
        <end position="58"/>
    </location>
</feature>
<dbReference type="InterPro" id="IPR014710">
    <property type="entry name" value="RmlC-like_jellyroll"/>
</dbReference>
<feature type="transmembrane region" description="Helical" evidence="5">
    <location>
        <begin position="133"/>
        <end position="154"/>
    </location>
</feature>
<keyword evidence="2 5" id="KW-0812">Transmembrane</keyword>
<feature type="transmembrane region" description="Helical" evidence="5">
    <location>
        <begin position="174"/>
        <end position="195"/>
    </location>
</feature>
<dbReference type="InterPro" id="IPR052706">
    <property type="entry name" value="Membrane-Transporter-like"/>
</dbReference>
<dbReference type="CDD" id="cd07042">
    <property type="entry name" value="STAS_SulP_like_sulfate_transporter"/>
    <property type="match status" value="1"/>
</dbReference>
<dbReference type="PANTHER" id="PTHR43310:SF4">
    <property type="entry name" value="AFR304WP"/>
    <property type="match status" value="1"/>
</dbReference>
<keyword evidence="4 5" id="KW-0472">Membrane</keyword>
<keyword evidence="8" id="KW-1185">Reference proteome</keyword>
<dbReference type="OMA" id="GMIMFPI"/>
<dbReference type="OrthoDB" id="409725at2759"/>
<dbReference type="Pfam" id="PF01740">
    <property type="entry name" value="STAS"/>
    <property type="match status" value="1"/>
</dbReference>
<evidence type="ECO:0000313" key="8">
    <source>
        <dbReference type="Proteomes" id="UP000094389"/>
    </source>
</evidence>
<evidence type="ECO:0000256" key="2">
    <source>
        <dbReference type="ARBA" id="ARBA00022692"/>
    </source>
</evidence>
<dbReference type="Gene3D" id="2.60.120.10">
    <property type="entry name" value="Jelly Rolls"/>
    <property type="match status" value="1"/>
</dbReference>
<dbReference type="SUPFAM" id="SSF52091">
    <property type="entry name" value="SpoIIaa-like"/>
    <property type="match status" value="1"/>
</dbReference>
<dbReference type="InterPro" id="IPR002645">
    <property type="entry name" value="STAS_dom"/>
</dbReference>
<dbReference type="PANTHER" id="PTHR43310">
    <property type="entry name" value="SULFATE TRANSPORTER YBAR-RELATED"/>
    <property type="match status" value="1"/>
</dbReference>
<protein>
    <recommendedName>
        <fullName evidence="6">STAS domain-containing protein</fullName>
    </recommendedName>
</protein>
<dbReference type="InterPro" id="IPR036513">
    <property type="entry name" value="STAS_dom_sf"/>
</dbReference>
<evidence type="ECO:0000256" key="5">
    <source>
        <dbReference type="SAM" id="Phobius"/>
    </source>
</evidence>
<keyword evidence="3 5" id="KW-1133">Transmembrane helix</keyword>
<feature type="transmembrane region" description="Helical" evidence="5">
    <location>
        <begin position="6"/>
        <end position="29"/>
    </location>
</feature>
<feature type="transmembrane region" description="Helical" evidence="5">
    <location>
        <begin position="272"/>
        <end position="293"/>
    </location>
</feature>
<evidence type="ECO:0000313" key="7">
    <source>
        <dbReference type="EMBL" id="ODV71896.1"/>
    </source>
</evidence>
<accession>A0A1E4RXC8</accession>
<feature type="transmembrane region" description="Helical" evidence="5">
    <location>
        <begin position="207"/>
        <end position="226"/>
    </location>
</feature>
<evidence type="ECO:0000259" key="6">
    <source>
        <dbReference type="PROSITE" id="PS50801"/>
    </source>
</evidence>
<dbReference type="STRING" id="983966.A0A1E4RXC8"/>
<dbReference type="Gene3D" id="3.30.750.24">
    <property type="entry name" value="STAS domain"/>
    <property type="match status" value="1"/>
</dbReference>
<gene>
    <name evidence="7" type="ORF">CYBJADRAFT_130450</name>
</gene>
<feature type="transmembrane region" description="Helical" evidence="5">
    <location>
        <begin position="98"/>
        <end position="121"/>
    </location>
</feature>
<feature type="transmembrane region" description="Helical" evidence="5">
    <location>
        <begin position="305"/>
        <end position="326"/>
    </location>
</feature>
<comment type="subcellular location">
    <subcellularLocation>
        <location evidence="1">Membrane</location>
        <topology evidence="1">Multi-pass membrane protein</topology>
    </subcellularLocation>
</comment>
<feature type="transmembrane region" description="Helical" evidence="5">
    <location>
        <begin position="346"/>
        <end position="379"/>
    </location>
</feature>
<evidence type="ECO:0000256" key="3">
    <source>
        <dbReference type="ARBA" id="ARBA00022989"/>
    </source>
</evidence>
<dbReference type="AlphaFoldDB" id="A0A1E4RXC8"/>
<organism evidence="7 8">
    <name type="scientific">Cyberlindnera jadinii (strain ATCC 18201 / CBS 1600 / BCRC 20928 / JCM 3617 / NBRC 0987 / NRRL Y-1542)</name>
    <name type="common">Torula yeast</name>
    <name type="synonym">Candida utilis</name>
    <dbReference type="NCBI Taxonomy" id="983966"/>
    <lineage>
        <taxon>Eukaryota</taxon>
        <taxon>Fungi</taxon>
        <taxon>Dikarya</taxon>
        <taxon>Ascomycota</taxon>
        <taxon>Saccharomycotina</taxon>
        <taxon>Saccharomycetes</taxon>
        <taxon>Phaffomycetales</taxon>
        <taxon>Phaffomycetaceae</taxon>
        <taxon>Cyberlindnera</taxon>
    </lineage>
</organism>
<dbReference type="RefSeq" id="XP_020068935.1">
    <property type="nucleotide sequence ID" value="XM_020212916.1"/>
</dbReference>
<dbReference type="GO" id="GO:0016020">
    <property type="term" value="C:membrane"/>
    <property type="evidence" value="ECO:0007669"/>
    <property type="project" value="UniProtKB-SubCell"/>
</dbReference>
<evidence type="ECO:0000256" key="4">
    <source>
        <dbReference type="ARBA" id="ARBA00023136"/>
    </source>
</evidence>
<dbReference type="Pfam" id="PF00916">
    <property type="entry name" value="Sulfate_transp"/>
    <property type="match status" value="1"/>
</dbReference>
<name>A0A1E4RXC8_CYBJN</name>
<reference evidence="7 8" key="1">
    <citation type="journal article" date="2016" name="Proc. Natl. Acad. Sci. U.S.A.">
        <title>Comparative genomics of biotechnologically important yeasts.</title>
        <authorList>
            <person name="Riley R."/>
            <person name="Haridas S."/>
            <person name="Wolfe K.H."/>
            <person name="Lopes M.R."/>
            <person name="Hittinger C.T."/>
            <person name="Goeker M."/>
            <person name="Salamov A.A."/>
            <person name="Wisecaver J.H."/>
            <person name="Long T.M."/>
            <person name="Calvey C.H."/>
            <person name="Aerts A.L."/>
            <person name="Barry K.W."/>
            <person name="Choi C."/>
            <person name="Clum A."/>
            <person name="Coughlan A.Y."/>
            <person name="Deshpande S."/>
            <person name="Douglass A.P."/>
            <person name="Hanson S.J."/>
            <person name="Klenk H.-P."/>
            <person name="LaButti K.M."/>
            <person name="Lapidus A."/>
            <person name="Lindquist E.A."/>
            <person name="Lipzen A.M."/>
            <person name="Meier-Kolthoff J.P."/>
            <person name="Ohm R.A."/>
            <person name="Otillar R.P."/>
            <person name="Pangilinan J.L."/>
            <person name="Peng Y."/>
            <person name="Rokas A."/>
            <person name="Rosa C.A."/>
            <person name="Scheuner C."/>
            <person name="Sibirny A.A."/>
            <person name="Slot J.C."/>
            <person name="Stielow J.B."/>
            <person name="Sun H."/>
            <person name="Kurtzman C.P."/>
            <person name="Blackwell M."/>
            <person name="Grigoriev I.V."/>
            <person name="Jeffries T.W."/>
        </authorList>
    </citation>
    <scope>NUCLEOTIDE SEQUENCE [LARGE SCALE GENOMIC DNA]</scope>
    <source>
        <strain evidence="8">ATCC 18201 / CBS 1600 / BCRC 20928 / JCM 3617 / NBRC 0987 / NRRL Y-1542</strain>
    </source>
</reference>
<sequence length="805" mass="90525">MKLASYIPSVILGLLLNILDGLSYGMIIFPIGERIFANLGSAGLSMFYVSCIISQLIYSLGGSAFKAGIGSEMIEVTPFFHAMAAAITHEIGEDSPDVVIATTITAYAFSSIITGAIFFLLGKFKLGQLVAFFPRHILIGCIGGVGYFLVVTGMEVSSKLGSFEYNWPYLSSLFELSTFFKWFLPVFLTVGLIVLQHFNHNSLILPSYFILVFIITHILIIVVPTWDLESARDSGYMFSSGPNSNAPWYEFYTLYNFKVVRWGVLFQQVPTMLALTFFGILHVPINVPALAVSMKQDEVDVDRELIAHGLSNLVSGAVGSIQNYLVYTNSLLFMRAGADSRVAGVMLALATFAVLLVGPVVIGFIPVCVVGSLIFLLGYELLKEALWDTWGRVSGVEYGTILVIVLTMGVYDFVIGIVVGVILASFHFLWENTKIPIITNAYTGEVARSTVIRHPLQEQFLHRIGKQIYVLKLQSFLFFGTIGKVEKEIKKLFDTDNFHKTPIRYLILDFKNVLNIDFSAAEGLNRIRNFIFEQDAYMIISIGDKDMILDSLRKVGLFDTDNKKLQVFQDLNSSLEWCENEFLTKYKNFQKFKKEHQKTSSIPRTAKKPSFSTLPINTPRNTNFLQEASNTYKRELVDQQQAVKEDEPLSLLMLSLQGVSTKPREFWKKLIPYFHSPFTLANGQTLSFKITDSFFVLVEKGVVTVDLHTNISDEGGVPIIHETLLPRTIIGRFAGGSEDVSSGHKRRLINSFKAKKDCKYWEIDDKALNRLRAEEPELFMELMLVVMKMNEERFENFTGYALIST</sequence>
<feature type="transmembrane region" description="Helical" evidence="5">
    <location>
        <begin position="400"/>
        <end position="430"/>
    </location>
</feature>
<dbReference type="EMBL" id="KV453937">
    <property type="protein sequence ID" value="ODV71896.1"/>
    <property type="molecule type" value="Genomic_DNA"/>
</dbReference>
<dbReference type="Proteomes" id="UP000094389">
    <property type="component" value="Unassembled WGS sequence"/>
</dbReference>
<dbReference type="PROSITE" id="PS50801">
    <property type="entry name" value="STAS"/>
    <property type="match status" value="1"/>
</dbReference>
<feature type="domain" description="STAS" evidence="6">
    <location>
        <begin position="468"/>
        <end position="578"/>
    </location>
</feature>
<proteinExistence type="predicted"/>